<feature type="transmembrane region" description="Helical" evidence="5">
    <location>
        <begin position="157"/>
        <end position="180"/>
    </location>
</feature>
<name>A0A0D2MLN9_HYPSF</name>
<keyword evidence="5" id="KW-0813">Transport</keyword>
<keyword evidence="6" id="KW-0732">Signal</keyword>
<dbReference type="InterPro" id="IPR007274">
    <property type="entry name" value="Cop_transporter"/>
</dbReference>
<feature type="transmembrane region" description="Helical" evidence="5">
    <location>
        <begin position="57"/>
        <end position="81"/>
    </location>
</feature>
<keyword evidence="8" id="KW-1185">Reference proteome</keyword>
<dbReference type="GO" id="GO:0005375">
    <property type="term" value="F:copper ion transmembrane transporter activity"/>
    <property type="evidence" value="ECO:0007669"/>
    <property type="project" value="UniProtKB-UniRule"/>
</dbReference>
<organism evidence="7 8">
    <name type="scientific">Hypholoma sublateritium (strain FD-334 SS-4)</name>
    <dbReference type="NCBI Taxonomy" id="945553"/>
    <lineage>
        <taxon>Eukaryota</taxon>
        <taxon>Fungi</taxon>
        <taxon>Dikarya</taxon>
        <taxon>Basidiomycota</taxon>
        <taxon>Agaricomycotina</taxon>
        <taxon>Agaricomycetes</taxon>
        <taxon>Agaricomycetidae</taxon>
        <taxon>Agaricales</taxon>
        <taxon>Agaricineae</taxon>
        <taxon>Strophariaceae</taxon>
        <taxon>Hypholoma</taxon>
    </lineage>
</organism>
<dbReference type="OMA" id="TFQASFI"/>
<comment type="subcellular location">
    <subcellularLocation>
        <location evidence="1 5">Membrane</location>
        <topology evidence="1 5">Multi-pass membrane protein</topology>
    </subcellularLocation>
</comment>
<feature type="signal peptide" evidence="6">
    <location>
        <begin position="1"/>
        <end position="24"/>
    </location>
</feature>
<dbReference type="Proteomes" id="UP000054270">
    <property type="component" value="Unassembled WGS sequence"/>
</dbReference>
<evidence type="ECO:0000256" key="6">
    <source>
        <dbReference type="SAM" id="SignalP"/>
    </source>
</evidence>
<evidence type="ECO:0000313" key="7">
    <source>
        <dbReference type="EMBL" id="KJA24763.1"/>
    </source>
</evidence>
<dbReference type="AlphaFoldDB" id="A0A0D2MLN9"/>
<evidence type="ECO:0000256" key="1">
    <source>
        <dbReference type="ARBA" id="ARBA00004141"/>
    </source>
</evidence>
<evidence type="ECO:0000313" key="8">
    <source>
        <dbReference type="Proteomes" id="UP000054270"/>
    </source>
</evidence>
<keyword evidence="4 5" id="KW-0472">Membrane</keyword>
<dbReference type="PANTHER" id="PTHR12483:SF27">
    <property type="entry name" value="COPPER TRANSPORT PROTEIN CTR1"/>
    <property type="match status" value="1"/>
</dbReference>
<evidence type="ECO:0000256" key="5">
    <source>
        <dbReference type="RuleBase" id="RU367022"/>
    </source>
</evidence>
<reference evidence="8" key="1">
    <citation type="submission" date="2014-04" db="EMBL/GenBank/DDBJ databases">
        <title>Evolutionary Origins and Diversification of the Mycorrhizal Mutualists.</title>
        <authorList>
            <consortium name="DOE Joint Genome Institute"/>
            <consortium name="Mycorrhizal Genomics Consortium"/>
            <person name="Kohler A."/>
            <person name="Kuo A."/>
            <person name="Nagy L.G."/>
            <person name="Floudas D."/>
            <person name="Copeland A."/>
            <person name="Barry K.W."/>
            <person name="Cichocki N."/>
            <person name="Veneault-Fourrey C."/>
            <person name="LaButti K."/>
            <person name="Lindquist E.A."/>
            <person name="Lipzen A."/>
            <person name="Lundell T."/>
            <person name="Morin E."/>
            <person name="Murat C."/>
            <person name="Riley R."/>
            <person name="Ohm R."/>
            <person name="Sun H."/>
            <person name="Tunlid A."/>
            <person name="Henrissat B."/>
            <person name="Grigoriev I.V."/>
            <person name="Hibbett D.S."/>
            <person name="Martin F."/>
        </authorList>
    </citation>
    <scope>NUCLEOTIDE SEQUENCE [LARGE SCALE GENOMIC DNA]</scope>
    <source>
        <strain evidence="8">FD-334 SS-4</strain>
    </source>
</reference>
<gene>
    <name evidence="7" type="ORF">HYPSUDRAFT_135740</name>
</gene>
<evidence type="ECO:0000256" key="3">
    <source>
        <dbReference type="ARBA" id="ARBA00022989"/>
    </source>
</evidence>
<protein>
    <recommendedName>
        <fullName evidence="5">Copper transport protein</fullName>
    </recommendedName>
</protein>
<keyword evidence="5" id="KW-0186">Copper</keyword>
<keyword evidence="5" id="KW-0406">Ion transport</keyword>
<accession>A0A0D2MLN9</accession>
<keyword evidence="5" id="KW-0187">Copper transport</keyword>
<evidence type="ECO:0000256" key="2">
    <source>
        <dbReference type="ARBA" id="ARBA00022692"/>
    </source>
</evidence>
<feature type="chain" id="PRO_5002247351" description="Copper transport protein" evidence="6">
    <location>
        <begin position="25"/>
        <end position="197"/>
    </location>
</feature>
<dbReference type="PANTHER" id="PTHR12483">
    <property type="entry name" value="SOLUTE CARRIER FAMILY 31 COPPER TRANSPORTERS"/>
    <property type="match status" value="1"/>
</dbReference>
<comment type="similarity">
    <text evidence="5">Belongs to the copper transporter (Ctr) (TC 1.A.56) family. SLC31A subfamily.</text>
</comment>
<dbReference type="STRING" id="945553.A0A0D2MLN9"/>
<keyword evidence="3 5" id="KW-1133">Transmembrane helix</keyword>
<dbReference type="GO" id="GO:0005886">
    <property type="term" value="C:plasma membrane"/>
    <property type="evidence" value="ECO:0007669"/>
    <property type="project" value="TreeGrafter"/>
</dbReference>
<dbReference type="Pfam" id="PF04145">
    <property type="entry name" value="Ctr"/>
    <property type="match status" value="1"/>
</dbReference>
<dbReference type="EMBL" id="KN817535">
    <property type="protein sequence ID" value="KJA24763.1"/>
    <property type="molecule type" value="Genomic_DNA"/>
</dbReference>
<dbReference type="OrthoDB" id="73901at2759"/>
<keyword evidence="2 5" id="KW-0812">Transmembrane</keyword>
<proteinExistence type="inferred from homology"/>
<sequence length="197" mass="21231">MSTFRYLPLIMAIATVLAPILVRADNGMDMSMDGAMNLSTSSMRAYLHFSPGDTLWFMGWVPLTAGATAGACIGLFVLALVDRWLAAIRATAERSWRQRAQAIMTNQMNGINAAKKDQGIAEARPQVRSVLLFRAVPPFIPAHDIARGILHAGQAGLGFTFMLAVMTYNAAFIVSIVIGLGVGEMLFGRYIGAATIH</sequence>
<evidence type="ECO:0000256" key="4">
    <source>
        <dbReference type="ARBA" id="ARBA00023136"/>
    </source>
</evidence>